<proteinExistence type="predicted"/>
<evidence type="ECO:0000256" key="1">
    <source>
        <dbReference type="SAM" id="MobiDB-lite"/>
    </source>
</evidence>
<feature type="compositionally biased region" description="Low complexity" evidence="1">
    <location>
        <begin position="191"/>
        <end position="203"/>
    </location>
</feature>
<protein>
    <submittedName>
        <fullName evidence="3">Uncharacterized protein</fullName>
    </submittedName>
</protein>
<evidence type="ECO:0000256" key="2">
    <source>
        <dbReference type="SAM" id="Phobius"/>
    </source>
</evidence>
<organism evidence="3 4">
    <name type="scientific">Riccia sorocarpa</name>
    <dbReference type="NCBI Taxonomy" id="122646"/>
    <lineage>
        <taxon>Eukaryota</taxon>
        <taxon>Viridiplantae</taxon>
        <taxon>Streptophyta</taxon>
        <taxon>Embryophyta</taxon>
        <taxon>Marchantiophyta</taxon>
        <taxon>Marchantiopsida</taxon>
        <taxon>Marchantiidae</taxon>
        <taxon>Marchantiales</taxon>
        <taxon>Ricciaceae</taxon>
        <taxon>Riccia</taxon>
    </lineage>
</organism>
<evidence type="ECO:0000313" key="3">
    <source>
        <dbReference type="EMBL" id="KAL3701391.1"/>
    </source>
</evidence>
<dbReference type="EMBL" id="JBJQOH010000001">
    <property type="protein sequence ID" value="KAL3701391.1"/>
    <property type="molecule type" value="Genomic_DNA"/>
</dbReference>
<keyword evidence="2" id="KW-0472">Membrane</keyword>
<feature type="transmembrane region" description="Helical" evidence="2">
    <location>
        <begin position="45"/>
        <end position="66"/>
    </location>
</feature>
<keyword evidence="2" id="KW-1133">Transmembrane helix</keyword>
<keyword evidence="2" id="KW-0812">Transmembrane</keyword>
<dbReference type="Proteomes" id="UP001633002">
    <property type="component" value="Unassembled WGS sequence"/>
</dbReference>
<evidence type="ECO:0000313" key="4">
    <source>
        <dbReference type="Proteomes" id="UP001633002"/>
    </source>
</evidence>
<name>A0ABD3ID19_9MARC</name>
<comment type="caution">
    <text evidence="3">The sequence shown here is derived from an EMBL/GenBank/DDBJ whole genome shotgun (WGS) entry which is preliminary data.</text>
</comment>
<feature type="region of interest" description="Disordered" evidence="1">
    <location>
        <begin position="191"/>
        <end position="221"/>
    </location>
</feature>
<sequence length="275" mass="30286">MLGAASSNNLGRVLRLQQATRTLRFKVIALVIKSCVAVLHFMPLLILSVCLIALVVISASFVYLFISADCGPVRSRRQWYYSFRFLLEDMSQFQHDGEQGNRDDFNFSQSQGVENFVLSTDSQAASTSRSAGLSNLLNGRSQGAFRAPNLLFGRRLDAPVGVHLPAGSVAGPGHSASMPMKFDAAHGNLMPQVPVPAAATPQVGDAEQRQPSESGKSKTPRLKWEDWNTITLIEVKRAEHIEDSDKSSRDRCERSDAKWVKIARKMNLRLVEGEG</sequence>
<accession>A0ABD3ID19</accession>
<gene>
    <name evidence="3" type="ORF">R1sor_019413</name>
</gene>
<keyword evidence="4" id="KW-1185">Reference proteome</keyword>
<reference evidence="3 4" key="1">
    <citation type="submission" date="2024-09" db="EMBL/GenBank/DDBJ databases">
        <title>Chromosome-scale assembly of Riccia sorocarpa.</title>
        <authorList>
            <person name="Paukszto L."/>
        </authorList>
    </citation>
    <scope>NUCLEOTIDE SEQUENCE [LARGE SCALE GENOMIC DNA]</scope>
    <source>
        <strain evidence="3">LP-2024</strain>
        <tissue evidence="3">Aerial parts of the thallus</tissue>
    </source>
</reference>
<dbReference type="AlphaFoldDB" id="A0ABD3ID19"/>